<evidence type="ECO:0000313" key="13">
    <source>
        <dbReference type="EMBL" id="MCA0133112.1"/>
    </source>
</evidence>
<dbReference type="InterPro" id="IPR015683">
    <property type="entry name" value="Ionotropic_Glu_rcpt"/>
</dbReference>
<dbReference type="InterPro" id="IPR001320">
    <property type="entry name" value="Iontro_rcpt_C"/>
</dbReference>
<feature type="transmembrane region" description="Helical" evidence="10">
    <location>
        <begin position="171"/>
        <end position="191"/>
    </location>
</feature>
<protein>
    <submittedName>
        <fullName evidence="13">Transporter substrate-binding domain-containing protein</fullName>
    </submittedName>
</protein>
<dbReference type="SMART" id="SM00062">
    <property type="entry name" value="PBPb"/>
    <property type="match status" value="1"/>
</dbReference>
<evidence type="ECO:0000256" key="7">
    <source>
        <dbReference type="ARBA" id="ARBA00023170"/>
    </source>
</evidence>
<dbReference type="PRINTS" id="PR00169">
    <property type="entry name" value="KCHANNEL"/>
</dbReference>
<evidence type="ECO:0000256" key="10">
    <source>
        <dbReference type="SAM" id="Phobius"/>
    </source>
</evidence>
<sequence>MRKMLAYILTLSLLVLNSLQVFAQTDTLTVGIYQNPPFVIKSEGNNFEGLSIELWENIAKSSKLNFKYELHSDFISILKKLEYKEIDITINPMDVNDLRVEKFDMTQPYSISSIGVAIPYLNRSTFSVFVSNIFSIEFFEIILLLIFIIFVFGFFLWLVERKHNKFQFRPGLLGLFDGLWWSAVTMTTVGYGDKAPKTNQGKAIAIVWMFTAVIIISSFTAGIASTLTISGLQTDIHNAEDIRLVEKISTVGASNGEVYLNQEGISINQTYASPILALRAIAKKDNDVLLYDKSVLQYYINRLSLNEKVKLLPFTLKENYQSFMLPKNHKYFDKINVGLMKEIQKDHWIDLQRKYDVQEK</sequence>
<keyword evidence="14" id="KW-1185">Reference proteome</keyword>
<comment type="caution">
    <text evidence="13">The sequence shown here is derived from an EMBL/GenBank/DDBJ whole genome shotgun (WGS) entry which is preliminary data.</text>
</comment>
<feature type="signal peptide" evidence="11">
    <location>
        <begin position="1"/>
        <end position="23"/>
    </location>
</feature>
<gene>
    <name evidence="13" type="ORF">LBU54_11000</name>
</gene>
<evidence type="ECO:0000256" key="9">
    <source>
        <dbReference type="ARBA" id="ARBA00023303"/>
    </source>
</evidence>
<evidence type="ECO:0000256" key="8">
    <source>
        <dbReference type="ARBA" id="ARBA00023180"/>
    </source>
</evidence>
<accession>A0ABS7XSW3</accession>
<dbReference type="Pfam" id="PF00060">
    <property type="entry name" value="Lig_chan"/>
    <property type="match status" value="1"/>
</dbReference>
<feature type="transmembrane region" description="Helical" evidence="10">
    <location>
        <begin position="138"/>
        <end position="159"/>
    </location>
</feature>
<dbReference type="SUPFAM" id="SSF53850">
    <property type="entry name" value="Periplasmic binding protein-like II"/>
    <property type="match status" value="1"/>
</dbReference>
<keyword evidence="3 10" id="KW-0812">Transmembrane</keyword>
<dbReference type="Proteomes" id="UP001198901">
    <property type="component" value="Unassembled WGS sequence"/>
</dbReference>
<evidence type="ECO:0000313" key="14">
    <source>
        <dbReference type="Proteomes" id="UP001198901"/>
    </source>
</evidence>
<dbReference type="EMBL" id="JAIUJR010000007">
    <property type="protein sequence ID" value="MCA0133112.1"/>
    <property type="molecule type" value="Genomic_DNA"/>
</dbReference>
<dbReference type="Pfam" id="PF00497">
    <property type="entry name" value="SBP_bac_3"/>
    <property type="match status" value="1"/>
</dbReference>
<keyword evidence="5" id="KW-0406">Ion transport</keyword>
<keyword evidence="4 10" id="KW-1133">Transmembrane helix</keyword>
<evidence type="ECO:0000256" key="4">
    <source>
        <dbReference type="ARBA" id="ARBA00022989"/>
    </source>
</evidence>
<organism evidence="13 14">
    <name type="scientific">Winogradskyella alexanderae</name>
    <dbReference type="NCBI Taxonomy" id="2877123"/>
    <lineage>
        <taxon>Bacteria</taxon>
        <taxon>Pseudomonadati</taxon>
        <taxon>Bacteroidota</taxon>
        <taxon>Flavobacteriia</taxon>
        <taxon>Flavobacteriales</taxon>
        <taxon>Flavobacteriaceae</taxon>
        <taxon>Winogradskyella</taxon>
    </lineage>
</organism>
<keyword evidence="8" id="KW-0325">Glycoprotein</keyword>
<evidence type="ECO:0000256" key="5">
    <source>
        <dbReference type="ARBA" id="ARBA00023065"/>
    </source>
</evidence>
<evidence type="ECO:0000256" key="11">
    <source>
        <dbReference type="SAM" id="SignalP"/>
    </source>
</evidence>
<dbReference type="Gene3D" id="3.40.190.10">
    <property type="entry name" value="Periplasmic binding protein-like II"/>
    <property type="match status" value="2"/>
</dbReference>
<dbReference type="Gene3D" id="1.10.287.70">
    <property type="match status" value="1"/>
</dbReference>
<comment type="subcellular location">
    <subcellularLocation>
        <location evidence="1">Membrane</location>
        <topology evidence="1">Multi-pass membrane protein</topology>
    </subcellularLocation>
</comment>
<proteinExistence type="predicted"/>
<evidence type="ECO:0000259" key="12">
    <source>
        <dbReference type="SMART" id="SM00062"/>
    </source>
</evidence>
<evidence type="ECO:0000256" key="1">
    <source>
        <dbReference type="ARBA" id="ARBA00004141"/>
    </source>
</evidence>
<keyword evidence="7" id="KW-0675">Receptor</keyword>
<reference evidence="14" key="1">
    <citation type="submission" date="2023-07" db="EMBL/GenBank/DDBJ databases">
        <authorList>
            <person name="Yue Y."/>
        </authorList>
    </citation>
    <scope>NUCLEOTIDE SEQUENCE [LARGE SCALE GENOMIC DNA]</scope>
    <source>
        <strain evidence="14">D23</strain>
    </source>
</reference>
<dbReference type="SUPFAM" id="SSF81324">
    <property type="entry name" value="Voltage-gated potassium channels"/>
    <property type="match status" value="1"/>
</dbReference>
<feature type="domain" description="Solute-binding protein family 3/N-terminal" evidence="12">
    <location>
        <begin position="27"/>
        <end position="359"/>
    </location>
</feature>
<evidence type="ECO:0000256" key="2">
    <source>
        <dbReference type="ARBA" id="ARBA00022448"/>
    </source>
</evidence>
<dbReference type="PANTHER" id="PTHR18966">
    <property type="entry name" value="IONOTROPIC GLUTAMATE RECEPTOR"/>
    <property type="match status" value="1"/>
</dbReference>
<feature type="chain" id="PRO_5045920991" evidence="11">
    <location>
        <begin position="24"/>
        <end position="360"/>
    </location>
</feature>
<evidence type="ECO:0000256" key="3">
    <source>
        <dbReference type="ARBA" id="ARBA00022692"/>
    </source>
</evidence>
<keyword evidence="11" id="KW-0732">Signal</keyword>
<feature type="transmembrane region" description="Helical" evidence="10">
    <location>
        <begin position="203"/>
        <end position="224"/>
    </location>
</feature>
<dbReference type="InterPro" id="IPR001638">
    <property type="entry name" value="Solute-binding_3/MltF_N"/>
</dbReference>
<evidence type="ECO:0000256" key="6">
    <source>
        <dbReference type="ARBA" id="ARBA00023136"/>
    </source>
</evidence>
<keyword evidence="6 10" id="KW-0472">Membrane</keyword>
<name>A0ABS7XSW3_9FLAO</name>
<keyword evidence="2" id="KW-0813">Transport</keyword>
<dbReference type="RefSeq" id="WP_224529376.1">
    <property type="nucleotide sequence ID" value="NZ_JAIUJR010000007.1"/>
</dbReference>
<keyword evidence="9" id="KW-0407">Ion channel</keyword>